<keyword evidence="6" id="KW-1185">Reference proteome</keyword>
<dbReference type="InterPro" id="IPR002397">
    <property type="entry name" value="Cyt_P450_B"/>
</dbReference>
<dbReference type="PANTHER" id="PTHR46696">
    <property type="entry name" value="P450, PUTATIVE (EUROFUNG)-RELATED"/>
    <property type="match status" value="1"/>
</dbReference>
<feature type="region of interest" description="Disordered" evidence="4">
    <location>
        <begin position="1"/>
        <end position="25"/>
    </location>
</feature>
<keyword evidence="3" id="KW-0408">Iron</keyword>
<feature type="compositionally biased region" description="Low complexity" evidence="4">
    <location>
        <begin position="1"/>
        <end position="11"/>
    </location>
</feature>
<dbReference type="EMBL" id="CP104694">
    <property type="protein sequence ID" value="UXI66011.1"/>
    <property type="molecule type" value="Genomic_DNA"/>
</dbReference>
<dbReference type="Gene3D" id="1.10.630.10">
    <property type="entry name" value="Cytochrome P450"/>
    <property type="match status" value="1"/>
</dbReference>
<dbReference type="PROSITE" id="PS00086">
    <property type="entry name" value="CYTOCHROME_P450"/>
    <property type="match status" value="1"/>
</dbReference>
<protein>
    <submittedName>
        <fullName evidence="5">Cytochrome P450</fullName>
    </submittedName>
</protein>
<dbReference type="Pfam" id="PF00067">
    <property type="entry name" value="p450"/>
    <property type="match status" value="1"/>
</dbReference>
<comment type="similarity">
    <text evidence="2 3">Belongs to the cytochrome P450 family.</text>
</comment>
<keyword evidence="3" id="KW-0479">Metal-binding</keyword>
<dbReference type="PRINTS" id="PR00359">
    <property type="entry name" value="BP450"/>
</dbReference>
<evidence type="ECO:0000256" key="4">
    <source>
        <dbReference type="SAM" id="MobiDB-lite"/>
    </source>
</evidence>
<evidence type="ECO:0000313" key="5">
    <source>
        <dbReference type="EMBL" id="UXI66011.1"/>
    </source>
</evidence>
<sequence>MTVTTETTKTTQEIEKPQGTGMPSLPPMPPGVFNPFQPGFDENPYDHYREMRDFQPVQRHPMGVWFVSRHAEVSTILRDARLSVSELNLGDGPMRDQYEALIADAPVKLVTIMNTDPPDHTRLRSLVGKVFTPRSIAALEPMVAQHVDAALDRIADAGSVNLIEALAFPLPFAVISAMLGMPETDHKRLLELTETLVMALEPVGDPQVMKAIVRAEVALDAMMREAIAWKRNNPGDDLLTALIQAEQHGDLLTDDELVSQILLLYVAGHHTTVNLIGNGVTALLRHPDQHALLRSNPDLIGNAVEEFLRYDSPIHQTRRITLAPYQVGGHEIPAGEMMIACLGAANRDERVFGPDADMLKIDREHARQHVSFSLGPHHCLGSALGRMEGRVAIGRLVSRFPKLALSGPVRWNGRMNLRGATEIPISV</sequence>
<keyword evidence="3" id="KW-0560">Oxidoreductase</keyword>
<dbReference type="SUPFAM" id="SSF48264">
    <property type="entry name" value="Cytochrome P450"/>
    <property type="match status" value="1"/>
</dbReference>
<comment type="cofactor">
    <cofactor evidence="1">
        <name>heme</name>
        <dbReference type="ChEBI" id="CHEBI:30413"/>
    </cofactor>
</comment>
<evidence type="ECO:0000256" key="1">
    <source>
        <dbReference type="ARBA" id="ARBA00001971"/>
    </source>
</evidence>
<dbReference type="PANTHER" id="PTHR46696:SF1">
    <property type="entry name" value="CYTOCHROME P450 YJIB-RELATED"/>
    <property type="match status" value="1"/>
</dbReference>
<accession>A0ABY6BBJ5</accession>
<dbReference type="InterPro" id="IPR001128">
    <property type="entry name" value="Cyt_P450"/>
</dbReference>
<keyword evidence="3" id="KW-0503">Monooxygenase</keyword>
<keyword evidence="3" id="KW-0349">Heme</keyword>
<dbReference type="CDD" id="cd20625">
    <property type="entry name" value="CYP164-like"/>
    <property type="match status" value="1"/>
</dbReference>
<name>A0ABY6BBJ5_9GAMM</name>
<evidence type="ECO:0000256" key="2">
    <source>
        <dbReference type="ARBA" id="ARBA00010617"/>
    </source>
</evidence>
<dbReference type="InterPro" id="IPR036396">
    <property type="entry name" value="Cyt_P450_sf"/>
</dbReference>
<dbReference type="InterPro" id="IPR017972">
    <property type="entry name" value="Cyt_P450_CS"/>
</dbReference>
<evidence type="ECO:0000256" key="3">
    <source>
        <dbReference type="RuleBase" id="RU000461"/>
    </source>
</evidence>
<reference evidence="5" key="1">
    <citation type="submission" date="2022-09" db="EMBL/GenBank/DDBJ databases">
        <title>Tahibacter sp. nov., isolated from a fresh water.</title>
        <authorList>
            <person name="Baek J.H."/>
            <person name="Lee J.K."/>
            <person name="Kim J.M."/>
            <person name="Jeon C.O."/>
        </authorList>
    </citation>
    <scope>NUCLEOTIDE SEQUENCE</scope>
    <source>
        <strain evidence="5">W38</strain>
    </source>
</reference>
<evidence type="ECO:0000313" key="6">
    <source>
        <dbReference type="Proteomes" id="UP001064632"/>
    </source>
</evidence>
<dbReference type="Proteomes" id="UP001064632">
    <property type="component" value="Chromosome"/>
</dbReference>
<organism evidence="5 6">
    <name type="scientific">Tahibacter amnicola</name>
    <dbReference type="NCBI Taxonomy" id="2976241"/>
    <lineage>
        <taxon>Bacteria</taxon>
        <taxon>Pseudomonadati</taxon>
        <taxon>Pseudomonadota</taxon>
        <taxon>Gammaproteobacteria</taxon>
        <taxon>Lysobacterales</taxon>
        <taxon>Rhodanobacteraceae</taxon>
        <taxon>Tahibacter</taxon>
    </lineage>
</organism>
<gene>
    <name evidence="5" type="ORF">N4264_14755</name>
</gene>
<dbReference type="RefSeq" id="WP_261693001.1">
    <property type="nucleotide sequence ID" value="NZ_CP104694.1"/>
</dbReference>
<proteinExistence type="inferred from homology"/>